<dbReference type="Proteomes" id="UP000190460">
    <property type="component" value="Unassembled WGS sequence"/>
</dbReference>
<keyword evidence="1" id="KW-0732">Signal</keyword>
<dbReference type="InterPro" id="IPR043968">
    <property type="entry name" value="SGNH"/>
</dbReference>
<feature type="signal peptide" evidence="1">
    <location>
        <begin position="1"/>
        <end position="25"/>
    </location>
</feature>
<organism evidence="3 4">
    <name type="scientific">Thiothrix eikelboomii</name>
    <dbReference type="NCBI Taxonomy" id="92487"/>
    <lineage>
        <taxon>Bacteria</taxon>
        <taxon>Pseudomonadati</taxon>
        <taxon>Pseudomonadota</taxon>
        <taxon>Gammaproteobacteria</taxon>
        <taxon>Thiotrichales</taxon>
        <taxon>Thiotrichaceae</taxon>
        <taxon>Thiothrix</taxon>
    </lineage>
</organism>
<dbReference type="Pfam" id="PF19040">
    <property type="entry name" value="SGNH"/>
    <property type="match status" value="1"/>
</dbReference>
<evidence type="ECO:0000259" key="2">
    <source>
        <dbReference type="Pfam" id="PF19040"/>
    </source>
</evidence>
<dbReference type="SUPFAM" id="SSF52266">
    <property type="entry name" value="SGNH hydrolase"/>
    <property type="match status" value="1"/>
</dbReference>
<evidence type="ECO:0000256" key="1">
    <source>
        <dbReference type="SAM" id="SignalP"/>
    </source>
</evidence>
<accession>A0A1T4Y3J3</accession>
<protein>
    <recommendedName>
        <fullName evidence="2">SGNH domain-containing protein</fullName>
    </recommendedName>
</protein>
<feature type="domain" description="SGNH" evidence="2">
    <location>
        <begin position="56"/>
        <end position="263"/>
    </location>
</feature>
<evidence type="ECO:0000313" key="4">
    <source>
        <dbReference type="Proteomes" id="UP000190460"/>
    </source>
</evidence>
<name>A0A1T4Y3J3_9GAMM</name>
<dbReference type="EMBL" id="FUYB01000035">
    <property type="protein sequence ID" value="SKA96397.1"/>
    <property type="molecule type" value="Genomic_DNA"/>
</dbReference>
<keyword evidence="4" id="KW-1185">Reference proteome</keyword>
<dbReference type="AlphaFoldDB" id="A0A1T4Y3J3"/>
<proteinExistence type="predicted"/>
<evidence type="ECO:0000313" key="3">
    <source>
        <dbReference type="EMBL" id="SKA96397.1"/>
    </source>
</evidence>
<reference evidence="3 4" key="1">
    <citation type="submission" date="2017-02" db="EMBL/GenBank/DDBJ databases">
        <authorList>
            <person name="Peterson S.W."/>
        </authorList>
    </citation>
    <scope>NUCLEOTIDE SEQUENCE [LARGE SCALE GENOMIC DNA]</scope>
    <source>
        <strain evidence="3 4">ATCC 49788</strain>
    </source>
</reference>
<feature type="chain" id="PRO_5013092148" description="SGNH domain-containing protein" evidence="1">
    <location>
        <begin position="26"/>
        <end position="274"/>
    </location>
</feature>
<dbReference type="RefSeq" id="WP_078924290.1">
    <property type="nucleotide sequence ID" value="NZ_FUYB01000035.1"/>
</dbReference>
<sequence length="274" mass="30147">MSNYLSLLLGSAICASLSLSTPGLADEKRDAMVKAADNEAGGDYVRTRYLELAQRPFDSQDPRKKALIIGDSHAQDFLNTVLENQALANYQISTRYLPNICQIYLGEEDISGFIEEKNQALCAKADNLTAAKAQIAEADLVIIASSWKPWSAERLSTTLKNLELKPEQTFKIVGRKSFGKINVRSYLRQTDEDLLKLRNPVDEQQMAVNNLLRTQVGAANFVDIHQLICGEGDTCPLFTPDLALISFDGGHLTPAGARYVGSLLFSKPPLAELK</sequence>
<dbReference type="OrthoDB" id="5622624at2"/>
<gene>
    <name evidence="3" type="ORF">SAMN02745130_03880</name>
</gene>